<dbReference type="GO" id="GO:0006952">
    <property type="term" value="P:defense response"/>
    <property type="evidence" value="ECO:0007669"/>
    <property type="project" value="InterPro"/>
</dbReference>
<dbReference type="GO" id="GO:0010427">
    <property type="term" value="F:abscisic acid binding"/>
    <property type="evidence" value="ECO:0007669"/>
    <property type="project" value="TreeGrafter"/>
</dbReference>
<dbReference type="EMBL" id="LVLJ01002789">
    <property type="protein sequence ID" value="OAE23740.1"/>
    <property type="molecule type" value="Genomic_DNA"/>
</dbReference>
<name>A0A176VSE8_MARPO</name>
<dbReference type="InterPro" id="IPR000916">
    <property type="entry name" value="Bet_v_I/MLP"/>
</dbReference>
<evidence type="ECO:0000313" key="4">
    <source>
        <dbReference type="Proteomes" id="UP000077202"/>
    </source>
</evidence>
<dbReference type="AlphaFoldDB" id="A0A176VSE8"/>
<comment type="caution">
    <text evidence="3">The sequence shown here is derived from an EMBL/GenBank/DDBJ whole genome shotgun (WGS) entry which is preliminary data.</text>
</comment>
<reference evidence="3" key="1">
    <citation type="submission" date="2016-03" db="EMBL/GenBank/DDBJ databases">
        <title>Mechanisms controlling the formation of the plant cell surface in tip-growing cells are functionally conserved among land plants.</title>
        <authorList>
            <person name="Honkanen S."/>
            <person name="Jones V.A."/>
            <person name="Morieri G."/>
            <person name="Champion C."/>
            <person name="Hetherington A.J."/>
            <person name="Kelly S."/>
            <person name="Saint-Marcoux D."/>
            <person name="Proust H."/>
            <person name="Prescott H."/>
            <person name="Dolan L."/>
        </authorList>
    </citation>
    <scope>NUCLEOTIDE SEQUENCE [LARGE SCALE GENOMIC DNA]</scope>
    <source>
        <tissue evidence="3">Whole gametophyte</tissue>
    </source>
</reference>
<protein>
    <recommendedName>
        <fullName evidence="2">Bet v I/Major latex protein domain-containing protein</fullName>
    </recommendedName>
</protein>
<dbReference type="PANTHER" id="PTHR31213">
    <property type="entry name" value="OS08G0374000 PROTEIN-RELATED"/>
    <property type="match status" value="1"/>
</dbReference>
<dbReference type="PANTHER" id="PTHR31213:SF24">
    <property type="entry name" value="OS08G0374000 PROTEIN"/>
    <property type="match status" value="1"/>
</dbReference>
<dbReference type="SUPFAM" id="SSF55961">
    <property type="entry name" value="Bet v1-like"/>
    <property type="match status" value="1"/>
</dbReference>
<dbReference type="GO" id="GO:0009738">
    <property type="term" value="P:abscisic acid-activated signaling pathway"/>
    <property type="evidence" value="ECO:0007669"/>
    <property type="project" value="TreeGrafter"/>
</dbReference>
<gene>
    <name evidence="3" type="ORF">AXG93_4776s1240</name>
</gene>
<dbReference type="Gene3D" id="3.30.530.20">
    <property type="match status" value="1"/>
</dbReference>
<keyword evidence="4" id="KW-1185">Reference proteome</keyword>
<evidence type="ECO:0000259" key="2">
    <source>
        <dbReference type="Pfam" id="PF00407"/>
    </source>
</evidence>
<sequence>MWNSLKDQNTLFPKLMPEAIASIEMIQGAGEPGTIRQINFTPMATANGGFAFVKEKLLSIDLEKFSAVSEEVEGGNKGAFGFTKWVHEIKIVPVDDKTSKLVFSAEYEGGSEDAASKAVARAKEYLTKAFKTFEEHIKSSA</sequence>
<proteinExistence type="inferred from homology"/>
<feature type="domain" description="Bet v I/Major latex protein" evidence="2">
    <location>
        <begin position="3"/>
        <end position="138"/>
    </location>
</feature>
<evidence type="ECO:0000313" key="3">
    <source>
        <dbReference type="EMBL" id="OAE23740.1"/>
    </source>
</evidence>
<evidence type="ECO:0000256" key="1">
    <source>
        <dbReference type="ARBA" id="ARBA00009744"/>
    </source>
</evidence>
<dbReference type="Pfam" id="PF00407">
    <property type="entry name" value="Bet_v_1"/>
    <property type="match status" value="1"/>
</dbReference>
<dbReference type="Proteomes" id="UP000077202">
    <property type="component" value="Unassembled WGS sequence"/>
</dbReference>
<accession>A0A176VSE8</accession>
<comment type="similarity">
    <text evidence="1">Belongs to the BetVI family.</text>
</comment>
<dbReference type="FunFam" id="3.30.530.20:FF:000007">
    <property type="entry name" value="Major pollen allergen Bet v 1-A"/>
    <property type="match status" value="1"/>
</dbReference>
<dbReference type="GO" id="GO:0038023">
    <property type="term" value="F:signaling receptor activity"/>
    <property type="evidence" value="ECO:0007669"/>
    <property type="project" value="TreeGrafter"/>
</dbReference>
<dbReference type="GO" id="GO:0005737">
    <property type="term" value="C:cytoplasm"/>
    <property type="evidence" value="ECO:0007669"/>
    <property type="project" value="TreeGrafter"/>
</dbReference>
<dbReference type="GO" id="GO:0004864">
    <property type="term" value="F:protein phosphatase inhibitor activity"/>
    <property type="evidence" value="ECO:0007669"/>
    <property type="project" value="TreeGrafter"/>
</dbReference>
<dbReference type="InterPro" id="IPR050279">
    <property type="entry name" value="Plant_def-hormone_signal"/>
</dbReference>
<dbReference type="InterPro" id="IPR023393">
    <property type="entry name" value="START-like_dom_sf"/>
</dbReference>
<dbReference type="GO" id="GO:0005634">
    <property type="term" value="C:nucleus"/>
    <property type="evidence" value="ECO:0007669"/>
    <property type="project" value="TreeGrafter"/>
</dbReference>
<organism evidence="3 4">
    <name type="scientific">Marchantia polymorpha subsp. ruderalis</name>
    <dbReference type="NCBI Taxonomy" id="1480154"/>
    <lineage>
        <taxon>Eukaryota</taxon>
        <taxon>Viridiplantae</taxon>
        <taxon>Streptophyta</taxon>
        <taxon>Embryophyta</taxon>
        <taxon>Marchantiophyta</taxon>
        <taxon>Marchantiopsida</taxon>
        <taxon>Marchantiidae</taxon>
        <taxon>Marchantiales</taxon>
        <taxon>Marchantiaceae</taxon>
        <taxon>Marchantia</taxon>
    </lineage>
</organism>